<dbReference type="InterPro" id="IPR050789">
    <property type="entry name" value="Diverse_Enzym_Activities"/>
</dbReference>
<evidence type="ECO:0000313" key="3">
    <source>
        <dbReference type="EMBL" id="CAA9308064.1"/>
    </source>
</evidence>
<accession>A0A6J4KNQ5</accession>
<gene>
    <name evidence="3" type="ORF">AVDCRST_MAG40-801</name>
</gene>
<evidence type="ECO:0000259" key="2">
    <source>
        <dbReference type="Pfam" id="PF00144"/>
    </source>
</evidence>
<feature type="domain" description="Beta-lactamase-related" evidence="2">
    <location>
        <begin position="14"/>
        <end position="348"/>
    </location>
</feature>
<reference evidence="3" key="1">
    <citation type="submission" date="2020-02" db="EMBL/GenBank/DDBJ databases">
        <authorList>
            <person name="Meier V. D."/>
        </authorList>
    </citation>
    <scope>NUCLEOTIDE SEQUENCE</scope>
    <source>
        <strain evidence="3">AVDCRST_MAG40</strain>
    </source>
</reference>
<dbReference type="EMBL" id="CADCTX010000232">
    <property type="protein sequence ID" value="CAA9308064.1"/>
    <property type="molecule type" value="Genomic_DNA"/>
</dbReference>
<dbReference type="Gene3D" id="3.40.710.10">
    <property type="entry name" value="DD-peptidase/beta-lactamase superfamily"/>
    <property type="match status" value="1"/>
</dbReference>
<organism evidence="3">
    <name type="scientific">uncultured Gemmatimonadaceae bacterium</name>
    <dbReference type="NCBI Taxonomy" id="246130"/>
    <lineage>
        <taxon>Bacteria</taxon>
        <taxon>Pseudomonadati</taxon>
        <taxon>Gemmatimonadota</taxon>
        <taxon>Gemmatimonadia</taxon>
        <taxon>Gemmatimonadales</taxon>
        <taxon>Gemmatimonadaceae</taxon>
        <taxon>environmental samples</taxon>
    </lineage>
</organism>
<dbReference type="InterPro" id="IPR012338">
    <property type="entry name" value="Beta-lactam/transpept-like"/>
</dbReference>
<protein>
    <submittedName>
        <fullName evidence="3">Beta-lactamase class C-like and penicillin binding proteins (PBPs) superfamily</fullName>
    </submittedName>
</protein>
<dbReference type="GO" id="GO:0016787">
    <property type="term" value="F:hydrolase activity"/>
    <property type="evidence" value="ECO:0007669"/>
    <property type="project" value="UniProtKB-KW"/>
</dbReference>
<sequence>AGPAELRAALGDALRRALDAALADSAFPGAYAVVGNRAGVLVEYGVGHLEWPALANGANPAPDGRTLWDLASLTKVVATTSAVAQLVGERKIDLDAPVQRYLPQWTGAGKERVTVRHLLTHSGGLPAWRPLHKEATSAAGALALVFATELDTVPGARYLYSDMGAILLGQVVERVSGEPLDRYLARRLFGPLGMRDTRYRPPAVELARVAPTEYDPWRQRKLRGEVHDENAAALGGVAAHAGLFSTGHDLARFARAYLNGGTLDGARVFDAAVLRQFTARQDSALSHRALGWETPTGQNSAGRLMSRSAFGHTGFTGTSFWVDPGHDLFVILLTNRVNPTRQNTRIGRVRSALADAVTAAARGAAPPPSPSGR</sequence>
<dbReference type="AlphaFoldDB" id="A0A6J4KNQ5"/>
<dbReference type="SUPFAM" id="SSF56601">
    <property type="entry name" value="beta-lactamase/transpeptidase-like"/>
    <property type="match status" value="1"/>
</dbReference>
<proteinExistence type="predicted"/>
<keyword evidence="1" id="KW-0378">Hydrolase</keyword>
<dbReference type="PANTHER" id="PTHR43283:SF11">
    <property type="entry name" value="BETA-LACTAMASE-RELATED DOMAIN-CONTAINING PROTEIN"/>
    <property type="match status" value="1"/>
</dbReference>
<name>A0A6J4KNQ5_9BACT</name>
<feature type="non-terminal residue" evidence="3">
    <location>
        <position position="1"/>
    </location>
</feature>
<dbReference type="Pfam" id="PF00144">
    <property type="entry name" value="Beta-lactamase"/>
    <property type="match status" value="1"/>
</dbReference>
<evidence type="ECO:0000256" key="1">
    <source>
        <dbReference type="ARBA" id="ARBA00022801"/>
    </source>
</evidence>
<dbReference type="InterPro" id="IPR001466">
    <property type="entry name" value="Beta-lactam-related"/>
</dbReference>
<dbReference type="PANTHER" id="PTHR43283">
    <property type="entry name" value="BETA-LACTAMASE-RELATED"/>
    <property type="match status" value="1"/>
</dbReference>